<feature type="transmembrane region" description="Helical" evidence="2">
    <location>
        <begin position="37"/>
        <end position="54"/>
    </location>
</feature>
<organism evidence="4 5">
    <name type="scientific">Natrarchaeobaculum sulfurireducens</name>
    <dbReference type="NCBI Taxonomy" id="2044521"/>
    <lineage>
        <taxon>Archaea</taxon>
        <taxon>Methanobacteriati</taxon>
        <taxon>Methanobacteriota</taxon>
        <taxon>Stenosarchaea group</taxon>
        <taxon>Halobacteria</taxon>
        <taxon>Halobacteriales</taxon>
        <taxon>Natrialbaceae</taxon>
        <taxon>Natrarchaeobaculum</taxon>
    </lineage>
</organism>
<keyword evidence="2" id="KW-1133">Transmembrane helix</keyword>
<feature type="region of interest" description="Disordered" evidence="1">
    <location>
        <begin position="67"/>
        <end position="86"/>
    </location>
</feature>
<dbReference type="Proteomes" id="UP000258707">
    <property type="component" value="Chromosome"/>
</dbReference>
<dbReference type="Proteomes" id="UP000258613">
    <property type="component" value="Chromosome"/>
</dbReference>
<proteinExistence type="predicted"/>
<gene>
    <name evidence="3" type="ORF">AArc1_0593</name>
    <name evidence="4" type="ORF">AArcMg_0581</name>
</gene>
<reference evidence="5" key="2">
    <citation type="submission" date="2018-02" db="EMBL/GenBank/DDBJ databases">
        <title>Phenotypic and genomic properties of facultatively anaerobic sulfur-reducing natronoarchaea from hypersaline soda lakes.</title>
        <authorList>
            <person name="Sorokin D.Y."/>
            <person name="Kublanov I.V."/>
            <person name="Roman P."/>
            <person name="Sinninghe Damste J.S."/>
            <person name="Golyshin P.N."/>
            <person name="Rojo D."/>
            <person name="Ciordia S."/>
            <person name="Mena M.D.C."/>
            <person name="Ferrer M."/>
            <person name="Messina E."/>
            <person name="Smedile F."/>
            <person name="La Spada G."/>
            <person name="La Cono V."/>
            <person name="Yakimov M.M."/>
        </authorList>
    </citation>
    <scope>NUCLEOTIDE SEQUENCE [LARGE SCALE GENOMIC DNA]</scope>
    <source>
        <strain evidence="5">AArc-Mg</strain>
    </source>
</reference>
<reference evidence="6" key="1">
    <citation type="submission" date="2017-10" db="EMBL/GenBank/DDBJ databases">
        <title>Phenotypic and genomic properties of facultatively anaerobic sulfur-reducing natronoarchaea from hypersaline soda lakes.</title>
        <authorList>
            <person name="Sorokin D.Y."/>
            <person name="Kublanov I.V."/>
            <person name="Roman P."/>
            <person name="Sinninghe Damste J.S."/>
            <person name="Golyshin P.N."/>
            <person name="Rojo D."/>
            <person name="Ciordia S."/>
            <person name="Mena Md.C."/>
            <person name="Ferrer M."/>
            <person name="Messina E."/>
            <person name="Smedile F."/>
            <person name="La Spada G."/>
            <person name="La Cono V."/>
            <person name="Yakimov M.M."/>
        </authorList>
    </citation>
    <scope>NUCLEOTIDE SEQUENCE [LARGE SCALE GENOMIC DNA]</scope>
    <source>
        <strain evidence="6">AArc1</strain>
    </source>
</reference>
<dbReference type="KEGG" id="nag:AArcMg_0581"/>
<protein>
    <submittedName>
        <fullName evidence="4">Uncharacterized protein</fullName>
    </submittedName>
</protein>
<feature type="transmembrane region" description="Helical" evidence="2">
    <location>
        <begin position="12"/>
        <end position="31"/>
    </location>
</feature>
<accession>A0A346PBP2</accession>
<keyword evidence="2" id="KW-0812">Transmembrane</keyword>
<dbReference type="EMBL" id="CP024047">
    <property type="protein sequence ID" value="AXR76937.1"/>
    <property type="molecule type" value="Genomic_DNA"/>
</dbReference>
<sequence length="124" mass="13711">MDVREFMADDLWLLIAIVTVVAVSLVSLAGLEMVAGVLSTVGFVLLVPVFLLWGEEIADWYVDESATDVPSHDHGGTESDTDDGLEELKRRYAGGETWTTSYEYEASESIDDVTVRPGWVNEIR</sequence>
<name>A0A346PM59_9EURY</name>
<reference evidence="4" key="3">
    <citation type="journal article" date="2019" name="Int. J. Syst. Evol. Microbiol.">
        <title>Natronolimnobius sulfurireducens sp. nov. and Halalkaliarchaeum desulfuricum gen. nov., sp. nov., the first sulfur-respiring alkaliphilic haloarchaea from hypersaline alkaline lakes.</title>
        <authorList>
            <person name="Sorokin D.Y."/>
            <person name="Yakimov M."/>
            <person name="Messina E."/>
            <person name="Merkel A.Y."/>
            <person name="Bale N.J."/>
            <person name="Sinninghe Damste J.S."/>
        </authorList>
    </citation>
    <scope>NUCLEOTIDE SEQUENCE</scope>
    <source>
        <strain evidence="4">AArc-Mg</strain>
        <strain evidence="3">AArc1</strain>
    </source>
</reference>
<dbReference type="EMBL" id="CP027033">
    <property type="protein sequence ID" value="AXR80604.1"/>
    <property type="molecule type" value="Genomic_DNA"/>
</dbReference>
<dbReference type="RefSeq" id="WP_117363145.1">
    <property type="nucleotide sequence ID" value="NZ_CP024047.1"/>
</dbReference>
<keyword evidence="5" id="KW-1185">Reference proteome</keyword>
<evidence type="ECO:0000256" key="2">
    <source>
        <dbReference type="SAM" id="Phobius"/>
    </source>
</evidence>
<dbReference type="AlphaFoldDB" id="A0A346PM59"/>
<keyword evidence="2" id="KW-0472">Membrane</keyword>
<evidence type="ECO:0000256" key="1">
    <source>
        <dbReference type="SAM" id="MobiDB-lite"/>
    </source>
</evidence>
<dbReference type="GeneID" id="37641062"/>
<accession>A0A346PM59</accession>
<evidence type="ECO:0000313" key="5">
    <source>
        <dbReference type="Proteomes" id="UP000258613"/>
    </source>
</evidence>
<evidence type="ECO:0000313" key="6">
    <source>
        <dbReference type="Proteomes" id="UP000258707"/>
    </source>
</evidence>
<evidence type="ECO:0000313" key="4">
    <source>
        <dbReference type="EMBL" id="AXR80604.1"/>
    </source>
</evidence>
<evidence type="ECO:0000313" key="3">
    <source>
        <dbReference type="EMBL" id="AXR76937.1"/>
    </source>
</evidence>
<dbReference type="KEGG" id="nan:AArc1_0593"/>